<organism evidence="3">
    <name type="scientific">Melampsora larici-populina (strain 98AG31 / pathotype 3-4-7)</name>
    <name type="common">Poplar leaf rust fungus</name>
    <dbReference type="NCBI Taxonomy" id="747676"/>
    <lineage>
        <taxon>Eukaryota</taxon>
        <taxon>Fungi</taxon>
        <taxon>Dikarya</taxon>
        <taxon>Basidiomycota</taxon>
        <taxon>Pucciniomycotina</taxon>
        <taxon>Pucciniomycetes</taxon>
        <taxon>Pucciniales</taxon>
        <taxon>Melampsoraceae</taxon>
        <taxon>Melampsora</taxon>
    </lineage>
</organism>
<protein>
    <submittedName>
        <fullName evidence="2">Uncharacterized protein</fullName>
    </submittedName>
</protein>
<proteinExistence type="predicted"/>
<accession>F4S2W5</accession>
<feature type="compositionally biased region" description="Polar residues" evidence="1">
    <location>
        <begin position="7"/>
        <end position="16"/>
    </location>
</feature>
<dbReference type="InParanoid" id="F4S2W5"/>
<dbReference type="RefSeq" id="XP_007415720.1">
    <property type="nucleotide sequence ID" value="XM_007415658.1"/>
</dbReference>
<name>F4S2W5_MELLP</name>
<reference evidence="3" key="1">
    <citation type="journal article" date="2011" name="Proc. Natl. Acad. Sci. U.S.A.">
        <title>Obligate biotrophy features unraveled by the genomic analysis of rust fungi.</title>
        <authorList>
            <person name="Duplessis S."/>
            <person name="Cuomo C.A."/>
            <person name="Lin Y.-C."/>
            <person name="Aerts A."/>
            <person name="Tisserant E."/>
            <person name="Veneault-Fourrey C."/>
            <person name="Joly D.L."/>
            <person name="Hacquard S."/>
            <person name="Amselem J."/>
            <person name="Cantarel B.L."/>
            <person name="Chiu R."/>
            <person name="Coutinho P.M."/>
            <person name="Feau N."/>
            <person name="Field M."/>
            <person name="Frey P."/>
            <person name="Gelhaye E."/>
            <person name="Goldberg J."/>
            <person name="Grabherr M.G."/>
            <person name="Kodira C.D."/>
            <person name="Kohler A."/>
            <person name="Kuees U."/>
            <person name="Lindquist E.A."/>
            <person name="Lucas S.M."/>
            <person name="Mago R."/>
            <person name="Mauceli E."/>
            <person name="Morin E."/>
            <person name="Murat C."/>
            <person name="Pangilinan J.L."/>
            <person name="Park R."/>
            <person name="Pearson M."/>
            <person name="Quesneville H."/>
            <person name="Rouhier N."/>
            <person name="Sakthikumar S."/>
            <person name="Salamov A.A."/>
            <person name="Schmutz J."/>
            <person name="Selles B."/>
            <person name="Shapiro H."/>
            <person name="Tanguay P."/>
            <person name="Tuskan G.A."/>
            <person name="Henrissat B."/>
            <person name="Van de Peer Y."/>
            <person name="Rouze P."/>
            <person name="Ellis J.G."/>
            <person name="Dodds P.N."/>
            <person name="Schein J.E."/>
            <person name="Zhong S."/>
            <person name="Hamelin R.C."/>
            <person name="Grigoriev I.V."/>
            <person name="Szabo L.J."/>
            <person name="Martin F."/>
        </authorList>
    </citation>
    <scope>NUCLEOTIDE SEQUENCE [LARGE SCALE GENOMIC DNA]</scope>
    <source>
        <strain evidence="3">98AG31 / pathotype 3-4-7</strain>
    </source>
</reference>
<gene>
    <name evidence="2" type="ORF">MELLADRAFT_67298</name>
</gene>
<dbReference type="GeneID" id="18930809"/>
<dbReference type="EMBL" id="GL883141">
    <property type="protein sequence ID" value="EGG01120.1"/>
    <property type="molecule type" value="Genomic_DNA"/>
</dbReference>
<feature type="region of interest" description="Disordered" evidence="1">
    <location>
        <begin position="1"/>
        <end position="65"/>
    </location>
</feature>
<evidence type="ECO:0000256" key="1">
    <source>
        <dbReference type="SAM" id="MobiDB-lite"/>
    </source>
</evidence>
<dbReference type="Proteomes" id="UP000001072">
    <property type="component" value="Unassembled WGS sequence"/>
</dbReference>
<evidence type="ECO:0000313" key="2">
    <source>
        <dbReference type="EMBL" id="EGG01120.1"/>
    </source>
</evidence>
<dbReference type="AlphaFoldDB" id="F4S2W5"/>
<dbReference type="HOGENOM" id="CLU_1661161_0_0_1"/>
<evidence type="ECO:0000313" key="3">
    <source>
        <dbReference type="Proteomes" id="UP000001072"/>
    </source>
</evidence>
<sequence length="159" mass="17960">MPLRSGLQINTPTHSISDSDESEASYKAPKNRKRRPAKQTTTKRAPRKKKNQTLQTDGNNEDNQANLALPEFEADESSSHQVPNLTNYQQLGVEWGLARAEKYLADSNFKNQRVQKADYLKPNVFNHNTILTKQCYALSSNVAAEYWMKLCGSSQNNVS</sequence>
<dbReference type="VEuPathDB" id="FungiDB:MELLADRAFT_67298"/>
<feature type="compositionally biased region" description="Polar residues" evidence="1">
    <location>
        <begin position="52"/>
        <end position="65"/>
    </location>
</feature>
<dbReference type="KEGG" id="mlr:MELLADRAFT_67298"/>
<keyword evidence="3" id="KW-1185">Reference proteome</keyword>